<sequence>MKIIFLEAVHNFGGSSKSTLELAKRLIDEKNEVLVVDFWGCCEPYILQCKKENVPYQIIDPRNKPIMLNDKGRLNILINYIRYLKKNQEYKKNLQKIILEFKPDLISVNNTKTLAILKSSKSYKIAYFARTWFLPNTFGYVERRLLKKLADVFLAVSQATRQMVFASGYATLGNIYVIPNAIEINKIKPLLKTNEAVLPWHKVQDNSREFILMHCGSFRKIKGQLVVLEVLNKLIDKGEKVKLLLIGMVSHSVTSKNYYNSILEYINEHELEPYIDIVINESDVLAYYTMSDMLIHPSYSEGLPRVILEAMAFGKPVAANAVGGVTDFISDNYTGFLTNFNAVDEYVEVIQKLVNEKKQYEFISKNAYAMIKKNYTNKNQVRAFMKIEHRIDTIKE</sequence>
<name>A0A9X1QWV8_9FLAO</name>
<accession>A0A9X1QWV8</accession>
<protein>
    <submittedName>
        <fullName evidence="3">Glycosyltransferase family 4 protein</fullName>
    </submittedName>
</protein>
<evidence type="ECO:0000259" key="1">
    <source>
        <dbReference type="Pfam" id="PF00534"/>
    </source>
</evidence>
<organism evidence="3 4">
    <name type="scientific">Aequorivita vitellina</name>
    <dbReference type="NCBI Taxonomy" id="2874475"/>
    <lineage>
        <taxon>Bacteria</taxon>
        <taxon>Pseudomonadati</taxon>
        <taxon>Bacteroidota</taxon>
        <taxon>Flavobacteriia</taxon>
        <taxon>Flavobacteriales</taxon>
        <taxon>Flavobacteriaceae</taxon>
        <taxon>Aequorivita</taxon>
    </lineage>
</organism>
<dbReference type="InterPro" id="IPR001296">
    <property type="entry name" value="Glyco_trans_1"/>
</dbReference>
<dbReference type="InterPro" id="IPR050194">
    <property type="entry name" value="Glycosyltransferase_grp1"/>
</dbReference>
<feature type="domain" description="Glycosyltransferase subfamily 4-like N-terminal" evidence="2">
    <location>
        <begin position="12"/>
        <end position="185"/>
    </location>
</feature>
<gene>
    <name evidence="3" type="ORF">K8089_12140</name>
</gene>
<reference evidence="3" key="1">
    <citation type="submission" date="2021-09" db="EMBL/GenBank/DDBJ databases">
        <title>Genome of Aequorivita sp. strain F47161.</title>
        <authorList>
            <person name="Wang Y."/>
        </authorList>
    </citation>
    <scope>NUCLEOTIDE SEQUENCE</scope>
    <source>
        <strain evidence="3">F47161</strain>
    </source>
</reference>
<evidence type="ECO:0000313" key="4">
    <source>
        <dbReference type="Proteomes" id="UP001139461"/>
    </source>
</evidence>
<dbReference type="PANTHER" id="PTHR45947">
    <property type="entry name" value="SULFOQUINOVOSYL TRANSFERASE SQD2"/>
    <property type="match status" value="1"/>
</dbReference>
<comment type="caution">
    <text evidence="3">The sequence shown here is derived from an EMBL/GenBank/DDBJ whole genome shotgun (WGS) entry which is preliminary data.</text>
</comment>
<dbReference type="Pfam" id="PF00534">
    <property type="entry name" value="Glycos_transf_1"/>
    <property type="match status" value="1"/>
</dbReference>
<dbReference type="EMBL" id="JAIRBA010000025">
    <property type="protein sequence ID" value="MCG2419775.1"/>
    <property type="molecule type" value="Genomic_DNA"/>
</dbReference>
<feature type="domain" description="Glycosyl transferase family 1" evidence="1">
    <location>
        <begin position="205"/>
        <end position="369"/>
    </location>
</feature>
<proteinExistence type="predicted"/>
<dbReference type="GO" id="GO:0016757">
    <property type="term" value="F:glycosyltransferase activity"/>
    <property type="evidence" value="ECO:0007669"/>
    <property type="project" value="InterPro"/>
</dbReference>
<dbReference type="Proteomes" id="UP001139461">
    <property type="component" value="Unassembled WGS sequence"/>
</dbReference>
<dbReference type="SUPFAM" id="SSF53756">
    <property type="entry name" value="UDP-Glycosyltransferase/glycogen phosphorylase"/>
    <property type="match status" value="1"/>
</dbReference>
<dbReference type="Gene3D" id="3.40.50.2000">
    <property type="entry name" value="Glycogen Phosphorylase B"/>
    <property type="match status" value="2"/>
</dbReference>
<dbReference type="CDD" id="cd03801">
    <property type="entry name" value="GT4_PimA-like"/>
    <property type="match status" value="1"/>
</dbReference>
<dbReference type="InterPro" id="IPR028098">
    <property type="entry name" value="Glyco_trans_4-like_N"/>
</dbReference>
<dbReference type="PANTHER" id="PTHR45947:SF3">
    <property type="entry name" value="SULFOQUINOVOSYL TRANSFERASE SQD2"/>
    <property type="match status" value="1"/>
</dbReference>
<evidence type="ECO:0000313" key="3">
    <source>
        <dbReference type="EMBL" id="MCG2419775.1"/>
    </source>
</evidence>
<dbReference type="AlphaFoldDB" id="A0A9X1QWV8"/>
<dbReference type="RefSeq" id="WP_237603560.1">
    <property type="nucleotide sequence ID" value="NZ_JAIRBA010000025.1"/>
</dbReference>
<keyword evidence="4" id="KW-1185">Reference proteome</keyword>
<dbReference type="Pfam" id="PF13439">
    <property type="entry name" value="Glyco_transf_4"/>
    <property type="match status" value="1"/>
</dbReference>
<evidence type="ECO:0000259" key="2">
    <source>
        <dbReference type="Pfam" id="PF13439"/>
    </source>
</evidence>